<feature type="compositionally biased region" description="Low complexity" evidence="1">
    <location>
        <begin position="105"/>
        <end position="117"/>
    </location>
</feature>
<evidence type="ECO:0000259" key="3">
    <source>
        <dbReference type="SMART" id="SM00198"/>
    </source>
</evidence>
<reference evidence="5" key="4">
    <citation type="journal article" date="2015" name="G3 (Bethesda)">
        <title>Genome sequences of three phytopathogenic species of the Magnaporthaceae family of fungi.</title>
        <authorList>
            <person name="Okagaki L.H."/>
            <person name="Nunes C.C."/>
            <person name="Sailsbery J."/>
            <person name="Clay B."/>
            <person name="Brown D."/>
            <person name="John T."/>
            <person name="Oh Y."/>
            <person name="Young N."/>
            <person name="Fitzgerald M."/>
            <person name="Haas B.J."/>
            <person name="Zeng Q."/>
            <person name="Young S."/>
            <person name="Adiconis X."/>
            <person name="Fan L."/>
            <person name="Levin J.Z."/>
            <person name="Mitchell T.K."/>
            <person name="Okubara P.A."/>
            <person name="Farman M.L."/>
            <person name="Kohn L.M."/>
            <person name="Birren B."/>
            <person name="Ma L.-J."/>
            <person name="Dean R.A."/>
        </authorList>
    </citation>
    <scope>NUCLEOTIDE SEQUENCE</scope>
    <source>
        <strain evidence="5">R3-111a-1</strain>
    </source>
</reference>
<dbReference type="InterPro" id="IPR035940">
    <property type="entry name" value="CAP_sf"/>
</dbReference>
<dbReference type="AlphaFoldDB" id="J3PET8"/>
<reference evidence="6" key="1">
    <citation type="submission" date="2010-07" db="EMBL/GenBank/DDBJ databases">
        <title>The genome sequence of Gaeumannomyces graminis var. tritici strain R3-111a-1.</title>
        <authorList>
            <consortium name="The Broad Institute Genome Sequencing Platform"/>
            <person name="Ma L.-J."/>
            <person name="Dead R."/>
            <person name="Young S."/>
            <person name="Zeng Q."/>
            <person name="Koehrsen M."/>
            <person name="Alvarado L."/>
            <person name="Berlin A."/>
            <person name="Chapman S.B."/>
            <person name="Chen Z."/>
            <person name="Freedman E."/>
            <person name="Gellesch M."/>
            <person name="Goldberg J."/>
            <person name="Griggs A."/>
            <person name="Gujja S."/>
            <person name="Heilman E.R."/>
            <person name="Heiman D."/>
            <person name="Hepburn T."/>
            <person name="Howarth C."/>
            <person name="Jen D."/>
            <person name="Larson L."/>
            <person name="Mehta T."/>
            <person name="Neiman D."/>
            <person name="Pearson M."/>
            <person name="Roberts A."/>
            <person name="Saif S."/>
            <person name="Shea T."/>
            <person name="Shenoy N."/>
            <person name="Sisk P."/>
            <person name="Stolte C."/>
            <person name="Sykes S."/>
            <person name="Walk T."/>
            <person name="White J."/>
            <person name="Yandava C."/>
            <person name="Haas B."/>
            <person name="Nusbaum C."/>
            <person name="Birren B."/>
        </authorList>
    </citation>
    <scope>NUCLEOTIDE SEQUENCE [LARGE SCALE GENOMIC DNA]</scope>
    <source>
        <strain evidence="6">R3-111a-1</strain>
    </source>
</reference>
<dbReference type="EMBL" id="GL385401">
    <property type="protein sequence ID" value="EJT70996.1"/>
    <property type="molecule type" value="Genomic_DNA"/>
</dbReference>
<proteinExistence type="predicted"/>
<dbReference type="STRING" id="644352.J3PET8"/>
<dbReference type="InterPro" id="IPR018244">
    <property type="entry name" value="Allrgn_V5/Tpx1_CS"/>
</dbReference>
<dbReference type="EnsemblFungi" id="EJT70996">
    <property type="protein sequence ID" value="EJT70996"/>
    <property type="gene ID" value="GGTG_12017"/>
</dbReference>
<dbReference type="Pfam" id="PF00188">
    <property type="entry name" value="CAP"/>
    <property type="match status" value="1"/>
</dbReference>
<dbReference type="PROSITE" id="PS01009">
    <property type="entry name" value="CRISP_1"/>
    <property type="match status" value="1"/>
</dbReference>
<keyword evidence="6" id="KW-1185">Reference proteome</keyword>
<dbReference type="HOGENOM" id="CLU_035730_5_0_1"/>
<evidence type="ECO:0000256" key="1">
    <source>
        <dbReference type="SAM" id="MobiDB-lite"/>
    </source>
</evidence>
<dbReference type="VEuPathDB" id="FungiDB:GGTG_12017"/>
<feature type="region of interest" description="Disordered" evidence="1">
    <location>
        <begin position="45"/>
        <end position="117"/>
    </location>
</feature>
<dbReference type="InterPro" id="IPR014044">
    <property type="entry name" value="CAP_dom"/>
</dbReference>
<feature type="signal peptide" evidence="2">
    <location>
        <begin position="1"/>
        <end position="17"/>
    </location>
</feature>
<feature type="compositionally biased region" description="Pro residues" evidence="1">
    <location>
        <begin position="62"/>
        <end position="71"/>
    </location>
</feature>
<feature type="domain" description="SCP" evidence="3">
    <location>
        <begin position="120"/>
        <end position="274"/>
    </location>
</feature>
<protein>
    <recommendedName>
        <fullName evidence="3">SCP domain-containing protein</fullName>
    </recommendedName>
</protein>
<dbReference type="OrthoDB" id="337038at2759"/>
<dbReference type="GO" id="GO:0005576">
    <property type="term" value="C:extracellular region"/>
    <property type="evidence" value="ECO:0007669"/>
    <property type="project" value="InterPro"/>
</dbReference>
<evidence type="ECO:0000313" key="5">
    <source>
        <dbReference type="EnsemblFungi" id="EJT70996"/>
    </source>
</evidence>
<sequence length="291" mass="30534">MKASIYLAASGLALALAGPVEKRAVHTEVVTDIVYVTVTAGAEPAASSTTSLTSVAPTTTSQPPPPPPPEPTTTLIPTPEPIPTPVSMSKPAAVSPPPEVRLGSQQAQQAQQAQAAAPTDFASTAVYHHNIHRENNSAPALAWDSTYAGYAAETAKKCKFAHDMAPGGGGYGQNLAMWGSSGDAKSLGENTAIARAITNMWYNGEIVLYPEANYGQKNPTAGKFEQYGHYTQLVWADTKKVGCAAQYCPPGTMFTDMGAWFSVCDYFPAGNMGDHYGDNVLRPLGKASVNA</sequence>
<evidence type="ECO:0000256" key="2">
    <source>
        <dbReference type="SAM" id="SignalP"/>
    </source>
</evidence>
<dbReference type="PRINTS" id="PR00838">
    <property type="entry name" value="V5ALLERGEN"/>
</dbReference>
<keyword evidence="2" id="KW-0732">Signal</keyword>
<gene>
    <name evidence="5" type="primary">20352475</name>
    <name evidence="4" type="ORF">GGTG_12017</name>
</gene>
<feature type="compositionally biased region" description="Low complexity" evidence="1">
    <location>
        <begin position="45"/>
        <end position="61"/>
    </location>
</feature>
<dbReference type="FunFam" id="3.40.33.10:FF:000018">
    <property type="entry name" value="SCP-like extracellular protein, putative"/>
    <property type="match status" value="1"/>
</dbReference>
<dbReference type="PRINTS" id="PR00837">
    <property type="entry name" value="V5TPXLIKE"/>
</dbReference>
<evidence type="ECO:0000313" key="6">
    <source>
        <dbReference type="Proteomes" id="UP000006039"/>
    </source>
</evidence>
<dbReference type="RefSeq" id="XP_009228174.1">
    <property type="nucleotide sequence ID" value="XM_009229910.1"/>
</dbReference>
<reference evidence="5" key="5">
    <citation type="submission" date="2018-04" db="UniProtKB">
        <authorList>
            <consortium name="EnsemblFungi"/>
        </authorList>
    </citation>
    <scope>IDENTIFICATION</scope>
    <source>
        <strain evidence="5">R3-111a-1</strain>
    </source>
</reference>
<dbReference type="PANTHER" id="PTHR10334">
    <property type="entry name" value="CYSTEINE-RICH SECRETORY PROTEIN-RELATED"/>
    <property type="match status" value="1"/>
</dbReference>
<organism evidence="4">
    <name type="scientific">Gaeumannomyces tritici (strain R3-111a-1)</name>
    <name type="common">Wheat and barley take-all root rot fungus</name>
    <name type="synonym">Gaeumannomyces graminis var. tritici</name>
    <dbReference type="NCBI Taxonomy" id="644352"/>
    <lineage>
        <taxon>Eukaryota</taxon>
        <taxon>Fungi</taxon>
        <taxon>Dikarya</taxon>
        <taxon>Ascomycota</taxon>
        <taxon>Pezizomycotina</taxon>
        <taxon>Sordariomycetes</taxon>
        <taxon>Sordariomycetidae</taxon>
        <taxon>Magnaporthales</taxon>
        <taxon>Magnaporthaceae</taxon>
        <taxon>Gaeumannomyces</taxon>
    </lineage>
</organism>
<dbReference type="eggNOG" id="KOG3017">
    <property type="taxonomic scope" value="Eukaryota"/>
</dbReference>
<dbReference type="Gene3D" id="3.40.33.10">
    <property type="entry name" value="CAP"/>
    <property type="match status" value="1"/>
</dbReference>
<dbReference type="SUPFAM" id="SSF55797">
    <property type="entry name" value="PR-1-like"/>
    <property type="match status" value="1"/>
</dbReference>
<dbReference type="InterPro" id="IPR002413">
    <property type="entry name" value="V5_allergen-like"/>
</dbReference>
<dbReference type="CDD" id="cd05380">
    <property type="entry name" value="CAP_euk"/>
    <property type="match status" value="1"/>
</dbReference>
<reference evidence="4" key="3">
    <citation type="submission" date="2010-09" db="EMBL/GenBank/DDBJ databases">
        <title>Annotation of Gaeumannomyces graminis var. tritici R3-111a-1.</title>
        <authorList>
            <consortium name="The Broad Institute Genome Sequencing Platform"/>
            <person name="Ma L.-J."/>
            <person name="Dead R."/>
            <person name="Young S.K."/>
            <person name="Zeng Q."/>
            <person name="Gargeya S."/>
            <person name="Fitzgerald M."/>
            <person name="Haas B."/>
            <person name="Abouelleil A."/>
            <person name="Alvarado L."/>
            <person name="Arachchi H.M."/>
            <person name="Berlin A."/>
            <person name="Brown A."/>
            <person name="Chapman S.B."/>
            <person name="Chen Z."/>
            <person name="Dunbar C."/>
            <person name="Freedman E."/>
            <person name="Gearin G."/>
            <person name="Gellesch M."/>
            <person name="Goldberg J."/>
            <person name="Griggs A."/>
            <person name="Gujja S."/>
            <person name="Heiman D."/>
            <person name="Howarth C."/>
            <person name="Larson L."/>
            <person name="Lui A."/>
            <person name="MacDonald P.J.P."/>
            <person name="Mehta T."/>
            <person name="Montmayeur A."/>
            <person name="Murphy C."/>
            <person name="Neiman D."/>
            <person name="Pearson M."/>
            <person name="Priest M."/>
            <person name="Roberts A."/>
            <person name="Saif S."/>
            <person name="Shea T."/>
            <person name="Shenoy N."/>
            <person name="Sisk P."/>
            <person name="Stolte C."/>
            <person name="Sykes S."/>
            <person name="Yandava C."/>
            <person name="Wortman J."/>
            <person name="Nusbaum C."/>
            <person name="Birren B."/>
        </authorList>
    </citation>
    <scope>NUCLEOTIDE SEQUENCE</scope>
    <source>
        <strain evidence="4">R3-111a-1</strain>
    </source>
</reference>
<accession>J3PET8</accession>
<name>J3PET8_GAET3</name>
<dbReference type="InterPro" id="IPR001283">
    <property type="entry name" value="CRISP-related"/>
</dbReference>
<evidence type="ECO:0000313" key="4">
    <source>
        <dbReference type="EMBL" id="EJT70996.1"/>
    </source>
</evidence>
<feature type="chain" id="PRO_5015095265" description="SCP domain-containing protein" evidence="2">
    <location>
        <begin position="18"/>
        <end position="291"/>
    </location>
</feature>
<dbReference type="Proteomes" id="UP000006039">
    <property type="component" value="Unassembled WGS sequence"/>
</dbReference>
<reference evidence="4" key="2">
    <citation type="submission" date="2010-07" db="EMBL/GenBank/DDBJ databases">
        <authorList>
            <consortium name="The Broad Institute Genome Sequencing Platform"/>
            <consortium name="Broad Institute Genome Sequencing Center for Infectious Disease"/>
            <person name="Ma L.-J."/>
            <person name="Dead R."/>
            <person name="Young S."/>
            <person name="Zeng Q."/>
            <person name="Koehrsen M."/>
            <person name="Alvarado L."/>
            <person name="Berlin A."/>
            <person name="Chapman S.B."/>
            <person name="Chen Z."/>
            <person name="Freedman E."/>
            <person name="Gellesch M."/>
            <person name="Goldberg J."/>
            <person name="Griggs A."/>
            <person name="Gujja S."/>
            <person name="Heilman E.R."/>
            <person name="Heiman D."/>
            <person name="Hepburn T."/>
            <person name="Howarth C."/>
            <person name="Jen D."/>
            <person name="Larson L."/>
            <person name="Mehta T."/>
            <person name="Neiman D."/>
            <person name="Pearson M."/>
            <person name="Roberts A."/>
            <person name="Saif S."/>
            <person name="Shea T."/>
            <person name="Shenoy N."/>
            <person name="Sisk P."/>
            <person name="Stolte C."/>
            <person name="Sykes S."/>
            <person name="Walk T."/>
            <person name="White J."/>
            <person name="Yandava C."/>
            <person name="Haas B."/>
            <person name="Nusbaum C."/>
            <person name="Birren B."/>
        </authorList>
    </citation>
    <scope>NUCLEOTIDE SEQUENCE</scope>
    <source>
        <strain evidence="4">R3-111a-1</strain>
    </source>
</reference>
<dbReference type="SMART" id="SM00198">
    <property type="entry name" value="SCP"/>
    <property type="match status" value="1"/>
</dbReference>
<dbReference type="GeneID" id="20352475"/>